<keyword evidence="8 10" id="KW-0443">Lipid metabolism</keyword>
<keyword evidence="5 10" id="KW-0441">Lipid A biosynthesis</keyword>
<dbReference type="UniPathway" id="UPA00973"/>
<dbReference type="Proteomes" id="UP000324159">
    <property type="component" value="Unassembled WGS sequence"/>
</dbReference>
<dbReference type="NCBIfam" id="TIGR00215">
    <property type="entry name" value="lpxB"/>
    <property type="match status" value="1"/>
</dbReference>
<comment type="pathway">
    <text evidence="10">Bacterial outer membrane biogenesis; LPS lipid A biosynthesis.</text>
</comment>
<comment type="function">
    <text evidence="1 10">Condensation of UDP-2,3-diacylglucosamine and 2,3-diacylglucosamine-1-phosphate to form lipid A disaccharide, a precursor of lipid A, a phosphorylated glycolipid that anchors the lipopolysaccharide to the outer membrane of the cell.</text>
</comment>
<keyword evidence="4 10" id="KW-0444">Lipid biosynthesis</keyword>
<dbReference type="GO" id="GO:0005543">
    <property type="term" value="F:phospholipid binding"/>
    <property type="evidence" value="ECO:0007669"/>
    <property type="project" value="TreeGrafter"/>
</dbReference>
<dbReference type="EMBL" id="VNIB01000001">
    <property type="protein sequence ID" value="TYP00042.1"/>
    <property type="molecule type" value="Genomic_DNA"/>
</dbReference>
<evidence type="ECO:0000256" key="3">
    <source>
        <dbReference type="ARBA" id="ARBA00020902"/>
    </source>
</evidence>
<name>A0A5D3WN93_9BACT</name>
<dbReference type="PANTHER" id="PTHR30372:SF4">
    <property type="entry name" value="LIPID-A-DISACCHARIDE SYNTHASE, MITOCHONDRIAL-RELATED"/>
    <property type="match status" value="1"/>
</dbReference>
<organism evidence="11 12">
    <name type="scientific">Geothermobacter ehrlichii</name>
    <dbReference type="NCBI Taxonomy" id="213224"/>
    <lineage>
        <taxon>Bacteria</taxon>
        <taxon>Pseudomonadati</taxon>
        <taxon>Thermodesulfobacteriota</taxon>
        <taxon>Desulfuromonadia</taxon>
        <taxon>Desulfuromonadales</taxon>
        <taxon>Geothermobacteraceae</taxon>
        <taxon>Geothermobacter</taxon>
    </lineage>
</organism>
<evidence type="ECO:0000256" key="2">
    <source>
        <dbReference type="ARBA" id="ARBA00012687"/>
    </source>
</evidence>
<keyword evidence="12" id="KW-1185">Reference proteome</keyword>
<evidence type="ECO:0000313" key="11">
    <source>
        <dbReference type="EMBL" id="TYP00042.1"/>
    </source>
</evidence>
<dbReference type="GO" id="GO:0008915">
    <property type="term" value="F:lipid-A-disaccharide synthase activity"/>
    <property type="evidence" value="ECO:0007669"/>
    <property type="project" value="UniProtKB-UniRule"/>
</dbReference>
<accession>A0A5D3WN93</accession>
<evidence type="ECO:0000256" key="1">
    <source>
        <dbReference type="ARBA" id="ARBA00002056"/>
    </source>
</evidence>
<sequence>MVDPSSERHRVLVVAGEASGDLHGANLIRAAREHAPGLSFFGVGGKKMAAEGCEVLISADHLAVMGLFEVAGKFPVIRKAFRRLSQILRGNDRPDLLILIDYPGFNLRLAKVAHEAGVPVLYYICPKVWAWGRRRIKLLAERVDRLACIFPFEPELFAGTGLDARYVGNPLLDEYRPGRSRQDYLEAVGFDPRQAVVGLFPGSRRSEIRYIFDTILQTGRRLQADAGIRQFLMPVAPSLDPAELQRRVDACGLPVRLVTGDIYEIAAACDAVLCVSGTVTLQVALAGTPMAVIYRTSPLSYAIGRRLVRIPHFSLVNIVGGREIVREFLQEQAEPVALAAELRRLLEDVATRESMRAELAALREKMGSPGCSRRVAAMAVELLQKK</sequence>
<keyword evidence="7 10" id="KW-0808">Transferase</keyword>
<keyword evidence="6 10" id="KW-0328">Glycosyltransferase</keyword>
<dbReference type="InterPro" id="IPR003835">
    <property type="entry name" value="Glyco_trans_19"/>
</dbReference>
<reference evidence="11 12" key="1">
    <citation type="submission" date="2019-07" db="EMBL/GenBank/DDBJ databases">
        <title>Genomic Encyclopedia of Type Strains, Phase IV (KMG-IV): sequencing the most valuable type-strain genomes for metagenomic binning, comparative biology and taxonomic classification.</title>
        <authorList>
            <person name="Goeker M."/>
        </authorList>
    </citation>
    <scope>NUCLEOTIDE SEQUENCE [LARGE SCALE GENOMIC DNA]</scope>
    <source>
        <strain evidence="11 12">SS015</strain>
    </source>
</reference>
<dbReference type="Pfam" id="PF02684">
    <property type="entry name" value="LpxB"/>
    <property type="match status" value="1"/>
</dbReference>
<dbReference type="PANTHER" id="PTHR30372">
    <property type="entry name" value="LIPID-A-DISACCHARIDE SYNTHASE"/>
    <property type="match status" value="1"/>
</dbReference>
<dbReference type="GO" id="GO:0009245">
    <property type="term" value="P:lipid A biosynthetic process"/>
    <property type="evidence" value="ECO:0007669"/>
    <property type="project" value="UniProtKB-UniRule"/>
</dbReference>
<dbReference type="GO" id="GO:0016020">
    <property type="term" value="C:membrane"/>
    <property type="evidence" value="ECO:0007669"/>
    <property type="project" value="GOC"/>
</dbReference>
<dbReference type="AlphaFoldDB" id="A0A5D3WN93"/>
<evidence type="ECO:0000313" key="12">
    <source>
        <dbReference type="Proteomes" id="UP000324159"/>
    </source>
</evidence>
<comment type="caution">
    <text evidence="11">The sequence shown here is derived from an EMBL/GenBank/DDBJ whole genome shotgun (WGS) entry which is preliminary data.</text>
</comment>
<dbReference type="EC" id="2.4.1.182" evidence="2 10"/>
<evidence type="ECO:0000256" key="7">
    <source>
        <dbReference type="ARBA" id="ARBA00022679"/>
    </source>
</evidence>
<evidence type="ECO:0000256" key="4">
    <source>
        <dbReference type="ARBA" id="ARBA00022516"/>
    </source>
</evidence>
<proteinExistence type="inferred from homology"/>
<evidence type="ECO:0000256" key="5">
    <source>
        <dbReference type="ARBA" id="ARBA00022556"/>
    </source>
</evidence>
<dbReference type="OrthoDB" id="9801642at2"/>
<dbReference type="SUPFAM" id="SSF53756">
    <property type="entry name" value="UDP-Glycosyltransferase/glycogen phosphorylase"/>
    <property type="match status" value="1"/>
</dbReference>
<evidence type="ECO:0000256" key="8">
    <source>
        <dbReference type="ARBA" id="ARBA00023098"/>
    </source>
</evidence>
<comment type="catalytic activity">
    <reaction evidence="9 10">
        <text>a lipid X + a UDP-2-N,3-O-bis[(3R)-3-hydroxyacyl]-alpha-D-glucosamine = a lipid A disaccharide + UDP + H(+)</text>
        <dbReference type="Rhea" id="RHEA:67828"/>
        <dbReference type="ChEBI" id="CHEBI:15378"/>
        <dbReference type="ChEBI" id="CHEBI:58223"/>
        <dbReference type="ChEBI" id="CHEBI:137748"/>
        <dbReference type="ChEBI" id="CHEBI:176338"/>
        <dbReference type="ChEBI" id="CHEBI:176343"/>
        <dbReference type="EC" id="2.4.1.182"/>
    </reaction>
</comment>
<dbReference type="HAMAP" id="MF_00392">
    <property type="entry name" value="LpxB"/>
    <property type="match status" value="1"/>
</dbReference>
<dbReference type="RefSeq" id="WP_148894231.1">
    <property type="nucleotide sequence ID" value="NZ_VNIB01000001.1"/>
</dbReference>
<evidence type="ECO:0000256" key="10">
    <source>
        <dbReference type="HAMAP-Rule" id="MF_00392"/>
    </source>
</evidence>
<protein>
    <recommendedName>
        <fullName evidence="3 10">Lipid-A-disaccharide synthase</fullName>
        <ecNumber evidence="2 10">2.4.1.182</ecNumber>
    </recommendedName>
</protein>
<gene>
    <name evidence="10" type="primary">lpxB</name>
    <name evidence="11" type="ORF">EDC39_101202</name>
</gene>
<evidence type="ECO:0000256" key="6">
    <source>
        <dbReference type="ARBA" id="ARBA00022676"/>
    </source>
</evidence>
<comment type="similarity">
    <text evidence="10">Belongs to the LpxB family.</text>
</comment>
<evidence type="ECO:0000256" key="9">
    <source>
        <dbReference type="ARBA" id="ARBA00048975"/>
    </source>
</evidence>